<evidence type="ECO:0008006" key="3">
    <source>
        <dbReference type="Google" id="ProtNLM"/>
    </source>
</evidence>
<dbReference type="Gene3D" id="1.25.40.10">
    <property type="entry name" value="Tetratricopeptide repeat domain"/>
    <property type="match status" value="1"/>
</dbReference>
<dbReference type="InterPro" id="IPR011990">
    <property type="entry name" value="TPR-like_helical_dom_sf"/>
</dbReference>
<reference evidence="2" key="1">
    <citation type="journal article" date="2019" name="Int. J. Syst. Evol. Microbiol.">
        <title>The Global Catalogue of Microorganisms (GCM) 10K type strain sequencing project: providing services to taxonomists for standard genome sequencing and annotation.</title>
        <authorList>
            <consortium name="The Broad Institute Genomics Platform"/>
            <consortium name="The Broad Institute Genome Sequencing Center for Infectious Disease"/>
            <person name="Wu L."/>
            <person name="Ma J."/>
        </authorList>
    </citation>
    <scope>NUCLEOTIDE SEQUENCE [LARGE SCALE GENOMIC DNA]</scope>
    <source>
        <strain evidence="2">JCM 12774</strain>
    </source>
</reference>
<dbReference type="SUPFAM" id="SSF48452">
    <property type="entry name" value="TPR-like"/>
    <property type="match status" value="1"/>
</dbReference>
<protein>
    <recommendedName>
        <fullName evidence="3">Tetratricopeptide repeat protein</fullName>
    </recommendedName>
</protein>
<sequence length="219" mass="25920">MEDKIFKETISKLIVKRDFFEAERLMLDYIKVNPHDIDGWSRLVILETLSPIEDYERATDYLTTALTYHRDNHLFFIVRLFFIEWYLGGLNETLIKMALGLKNSMDYEMSSMLSYILAWHYKNKDIYKFESLLEQSIQEYSKHVTNYADLGKFYLNKGEKEQGTELIKKGIANIKVIYRDSNNDHDPLDIIRFINERITGVFITEGTYHSLENLIQTSD</sequence>
<evidence type="ECO:0000313" key="2">
    <source>
        <dbReference type="Proteomes" id="UP001500340"/>
    </source>
</evidence>
<dbReference type="RefSeq" id="WP_343864924.1">
    <property type="nucleotide sequence ID" value="NZ_BAAACX010000023.1"/>
</dbReference>
<keyword evidence="2" id="KW-1185">Reference proteome</keyword>
<comment type="caution">
    <text evidence="1">The sequence shown here is derived from an EMBL/GenBank/DDBJ whole genome shotgun (WGS) entry which is preliminary data.</text>
</comment>
<name>A0ABP3ILB7_9BACL</name>
<organism evidence="1 2">
    <name type="scientific">Paenibacillus motobuensis</name>
    <dbReference type="NCBI Taxonomy" id="295324"/>
    <lineage>
        <taxon>Bacteria</taxon>
        <taxon>Bacillati</taxon>
        <taxon>Bacillota</taxon>
        <taxon>Bacilli</taxon>
        <taxon>Bacillales</taxon>
        <taxon>Paenibacillaceae</taxon>
        <taxon>Paenibacillus</taxon>
    </lineage>
</organism>
<accession>A0ABP3ILB7</accession>
<proteinExistence type="predicted"/>
<dbReference type="EMBL" id="BAAACX010000023">
    <property type="protein sequence ID" value="GAA0408775.1"/>
    <property type="molecule type" value="Genomic_DNA"/>
</dbReference>
<dbReference type="Proteomes" id="UP001500340">
    <property type="component" value="Unassembled WGS sequence"/>
</dbReference>
<evidence type="ECO:0000313" key="1">
    <source>
        <dbReference type="EMBL" id="GAA0408775.1"/>
    </source>
</evidence>
<gene>
    <name evidence="1" type="ORF">GCM10008933_43710</name>
</gene>